<feature type="compositionally biased region" description="Polar residues" evidence="1">
    <location>
        <begin position="55"/>
        <end position="77"/>
    </location>
</feature>
<feature type="compositionally biased region" description="Polar residues" evidence="1">
    <location>
        <begin position="481"/>
        <end position="492"/>
    </location>
</feature>
<dbReference type="InterPro" id="IPR005543">
    <property type="entry name" value="PASTA_dom"/>
</dbReference>
<feature type="region of interest" description="Disordered" evidence="1">
    <location>
        <begin position="383"/>
        <end position="404"/>
    </location>
</feature>
<dbReference type="OrthoDB" id="9762169at2"/>
<keyword evidence="4" id="KW-1185">Reference proteome</keyword>
<feature type="region of interest" description="Disordered" evidence="1">
    <location>
        <begin position="421"/>
        <end position="506"/>
    </location>
</feature>
<dbReference type="CDD" id="cd06577">
    <property type="entry name" value="PASTA_pknB"/>
    <property type="match status" value="4"/>
</dbReference>
<dbReference type="Gene3D" id="3.30.10.20">
    <property type="match status" value="4"/>
</dbReference>
<sequence>MRAITCTRVAPAWWRWAVVRQRPSAAWGIPIALMAATLWLLTLLPVAMAQDRPRASSSTTLQRQAVTTQPVDTTSPPTCRDANGAPIPCSQTHTTPTRLTRWQATALDQAAPTGPQGGTDVRRCRDAQGAATRCTTVPRVVGMTTAMAQRLLVASGLRGVDRGERASDHPPGTIAITAPVSGTVVAVGSGVDYWTSAAPAPPTQDASQSPTATTPTPAPRDRFVVVPDVQGMHEGQAVAELHERRLTVGTIGEVHEEGTVGIVIVQRPLPGTRVRLGDAIDLDLRRPPQDTTVPPLTGQTEASAQQLLARARLRPRAIGSEPSRLPRGRVIRSAPDAGTVVRVGSFVDYAVASGRNRVPALRALTVEQARAQLARAGFSLGSQATVERPGGTGRVHSQQPAAGSEAVLDSAVNVTLAQSPPVAVATPAPTTPTPPSGPAPDPVPEPLPDPLPDALPDPLPDPMPTPPPASGPGPASDITPVDTNGRGTSPGTNADRPADPDPNPALPWPPWILAAASALAASAGLLAWRRYWKPWPWPMRLKVDATLQFQAVESGDGAVPGTVRAPDLQLRCWIELRDVAADDDDNQGNQGNPTTVHQETGHEWTDAEAVAARVAGALPGPGGARDPQTR</sequence>
<name>A0A3M8SU58_9GAMM</name>
<dbReference type="SMART" id="SM00740">
    <property type="entry name" value="PASTA"/>
    <property type="match status" value="4"/>
</dbReference>
<protein>
    <submittedName>
        <fullName evidence="3">PASTA domain-containing protein</fullName>
    </submittedName>
</protein>
<comment type="caution">
    <text evidence="3">The sequence shown here is derived from an EMBL/GenBank/DDBJ whole genome shotgun (WGS) entry which is preliminary data.</text>
</comment>
<evidence type="ECO:0000259" key="2">
    <source>
        <dbReference type="PROSITE" id="PS51178"/>
    </source>
</evidence>
<dbReference type="Proteomes" id="UP000267049">
    <property type="component" value="Unassembled WGS sequence"/>
</dbReference>
<dbReference type="AlphaFoldDB" id="A0A3M8SU58"/>
<evidence type="ECO:0000256" key="1">
    <source>
        <dbReference type="SAM" id="MobiDB-lite"/>
    </source>
</evidence>
<dbReference type="PROSITE" id="PS51178">
    <property type="entry name" value="PASTA"/>
    <property type="match status" value="2"/>
</dbReference>
<feature type="domain" description="PASTA" evidence="2">
    <location>
        <begin position="286"/>
        <end position="353"/>
    </location>
</feature>
<feature type="region of interest" description="Disordered" evidence="1">
    <location>
        <begin position="53"/>
        <end position="96"/>
    </location>
</feature>
<gene>
    <name evidence="3" type="ORF">EER27_07540</name>
</gene>
<dbReference type="EMBL" id="RIBS01000003">
    <property type="protein sequence ID" value="RNF84235.1"/>
    <property type="molecule type" value="Genomic_DNA"/>
</dbReference>
<dbReference type="Pfam" id="PF03793">
    <property type="entry name" value="PASTA"/>
    <property type="match status" value="4"/>
</dbReference>
<feature type="domain" description="PASTA" evidence="2">
    <location>
        <begin position="355"/>
        <end position="418"/>
    </location>
</feature>
<evidence type="ECO:0000313" key="3">
    <source>
        <dbReference type="EMBL" id="RNF84235.1"/>
    </source>
</evidence>
<reference evidence="3 4" key="1">
    <citation type="submission" date="2018-11" db="EMBL/GenBank/DDBJ databases">
        <title>Lysobacter cryohumiis sp. nov., isolated from soil in the Tianshan Mountains, Xinjiang, China.</title>
        <authorList>
            <person name="Luo Y."/>
            <person name="Sheng H."/>
        </authorList>
    </citation>
    <scope>NUCLEOTIDE SEQUENCE [LARGE SCALE GENOMIC DNA]</scope>
    <source>
        <strain evidence="3 4">ZS60</strain>
    </source>
</reference>
<organism evidence="3 4">
    <name type="scientific">Montanilutibacter psychrotolerans</name>
    <dbReference type="NCBI Taxonomy" id="1327343"/>
    <lineage>
        <taxon>Bacteria</taxon>
        <taxon>Pseudomonadati</taxon>
        <taxon>Pseudomonadota</taxon>
        <taxon>Gammaproteobacteria</taxon>
        <taxon>Lysobacterales</taxon>
        <taxon>Lysobacteraceae</taxon>
        <taxon>Montanilutibacter</taxon>
    </lineage>
</organism>
<feature type="compositionally biased region" description="Pro residues" evidence="1">
    <location>
        <begin position="429"/>
        <end position="471"/>
    </location>
</feature>
<evidence type="ECO:0000313" key="4">
    <source>
        <dbReference type="Proteomes" id="UP000267049"/>
    </source>
</evidence>
<accession>A0A3M8SU58</accession>
<feature type="region of interest" description="Disordered" evidence="1">
    <location>
        <begin position="196"/>
        <end position="221"/>
    </location>
</feature>
<proteinExistence type="predicted"/>